<evidence type="ECO:0000256" key="1">
    <source>
        <dbReference type="ARBA" id="ARBA00022737"/>
    </source>
</evidence>
<dbReference type="Gene3D" id="3.40.50.300">
    <property type="entry name" value="P-loop containing nucleotide triphosphate hydrolases"/>
    <property type="match status" value="2"/>
</dbReference>
<dbReference type="PROSITE" id="PS00211">
    <property type="entry name" value="ABC_TRANSPORTER_1"/>
    <property type="match status" value="2"/>
</dbReference>
<dbReference type="InterPro" id="IPR017871">
    <property type="entry name" value="ABC_transporter-like_CS"/>
</dbReference>
<dbReference type="FunFam" id="3.40.50.300:FF:000309">
    <property type="entry name" value="ABC transporter ATP-binding protein"/>
    <property type="match status" value="1"/>
</dbReference>
<evidence type="ECO:0000313" key="7">
    <source>
        <dbReference type="Proteomes" id="UP000254879"/>
    </source>
</evidence>
<dbReference type="Gene3D" id="1.10.287.380">
    <property type="entry name" value="Valyl-tRNA synthetase, C-terminal domain"/>
    <property type="match status" value="1"/>
</dbReference>
<feature type="compositionally biased region" description="Low complexity" evidence="4">
    <location>
        <begin position="556"/>
        <end position="567"/>
    </location>
</feature>
<dbReference type="GO" id="GO:0003677">
    <property type="term" value="F:DNA binding"/>
    <property type="evidence" value="ECO:0007669"/>
    <property type="project" value="InterPro"/>
</dbReference>
<dbReference type="RefSeq" id="WP_115346330.1">
    <property type="nucleotide sequence ID" value="NZ_UGPG01000001.1"/>
</dbReference>
<dbReference type="InterPro" id="IPR003593">
    <property type="entry name" value="AAA+_ATPase"/>
</dbReference>
<accession>A0A378MJ15</accession>
<evidence type="ECO:0000256" key="2">
    <source>
        <dbReference type="ARBA" id="ARBA00022741"/>
    </source>
</evidence>
<evidence type="ECO:0000259" key="5">
    <source>
        <dbReference type="PROSITE" id="PS50893"/>
    </source>
</evidence>
<dbReference type="SMART" id="SM00382">
    <property type="entry name" value="AAA"/>
    <property type="match status" value="2"/>
</dbReference>
<evidence type="ECO:0000256" key="4">
    <source>
        <dbReference type="SAM" id="MobiDB-lite"/>
    </source>
</evidence>
<dbReference type="InterPro" id="IPR032781">
    <property type="entry name" value="ABC_tran_Xtn"/>
</dbReference>
<name>A0A378MJ15_LISGR</name>
<dbReference type="PANTHER" id="PTHR42855">
    <property type="entry name" value="ABC TRANSPORTER ATP-BINDING SUBUNIT"/>
    <property type="match status" value="1"/>
</dbReference>
<dbReference type="CDD" id="cd03221">
    <property type="entry name" value="ABCF_EF-3"/>
    <property type="match status" value="2"/>
</dbReference>
<feature type="domain" description="ABC transporter" evidence="5">
    <location>
        <begin position="331"/>
        <end position="546"/>
    </location>
</feature>
<dbReference type="InterPro" id="IPR032524">
    <property type="entry name" value="ABC_tran_C"/>
</dbReference>
<gene>
    <name evidence="6" type="primary">yheS_2</name>
    <name evidence="6" type="ORF">NCTC10815_02856</name>
</gene>
<dbReference type="Pfam" id="PF00005">
    <property type="entry name" value="ABC_tran"/>
    <property type="match status" value="2"/>
</dbReference>
<dbReference type="InterPro" id="IPR003439">
    <property type="entry name" value="ABC_transporter-like_ATP-bd"/>
</dbReference>
<keyword evidence="2" id="KW-0547">Nucleotide-binding</keyword>
<dbReference type="InterPro" id="IPR027417">
    <property type="entry name" value="P-loop_NTPase"/>
</dbReference>
<dbReference type="GO" id="GO:0005524">
    <property type="term" value="F:ATP binding"/>
    <property type="evidence" value="ECO:0007669"/>
    <property type="project" value="UniProtKB-KW"/>
</dbReference>
<keyword evidence="1" id="KW-0677">Repeat</keyword>
<reference evidence="6 7" key="1">
    <citation type="submission" date="2018-06" db="EMBL/GenBank/DDBJ databases">
        <authorList>
            <consortium name="Pathogen Informatics"/>
            <person name="Doyle S."/>
        </authorList>
    </citation>
    <scope>NUCLEOTIDE SEQUENCE [LARGE SCALE GENOMIC DNA]</scope>
    <source>
        <strain evidence="7">NCTC 10815</strain>
    </source>
</reference>
<organism evidence="6 7">
    <name type="scientific">Listeria grayi</name>
    <name type="common">Listeria murrayi</name>
    <dbReference type="NCBI Taxonomy" id="1641"/>
    <lineage>
        <taxon>Bacteria</taxon>
        <taxon>Bacillati</taxon>
        <taxon>Bacillota</taxon>
        <taxon>Bacilli</taxon>
        <taxon>Bacillales</taxon>
        <taxon>Listeriaceae</taxon>
        <taxon>Listeria</taxon>
    </lineage>
</organism>
<evidence type="ECO:0000313" key="6">
    <source>
        <dbReference type="EMBL" id="STY45476.1"/>
    </source>
</evidence>
<proteinExistence type="predicted"/>
<dbReference type="PROSITE" id="PS50893">
    <property type="entry name" value="ABC_TRANSPORTER_2"/>
    <property type="match status" value="2"/>
</dbReference>
<dbReference type="AlphaFoldDB" id="A0A378MJ15"/>
<dbReference type="PANTHER" id="PTHR42855:SF2">
    <property type="entry name" value="DRUG RESISTANCE ABC TRANSPORTER,ATP-BINDING PROTEIN"/>
    <property type="match status" value="1"/>
</dbReference>
<dbReference type="SUPFAM" id="SSF52540">
    <property type="entry name" value="P-loop containing nucleoside triphosphate hydrolases"/>
    <property type="match status" value="2"/>
</dbReference>
<dbReference type="Pfam" id="PF12848">
    <property type="entry name" value="ABC_tran_Xtn"/>
    <property type="match status" value="1"/>
</dbReference>
<evidence type="ECO:0000256" key="3">
    <source>
        <dbReference type="ARBA" id="ARBA00022840"/>
    </source>
</evidence>
<dbReference type="FunFam" id="3.40.50.300:FF:000011">
    <property type="entry name" value="Putative ABC transporter ATP-binding component"/>
    <property type="match status" value="1"/>
</dbReference>
<sequence length="650" mass="74532">MILLQVQQISKYFGAEIILDNIKLEVKTNDRIALVGRNGAGKSTLLKIIAGELSYDGGTISKPKQVKIGYLAQSTPLESERTIWAEMLTVFTELQQMERQLREIELKIADPEIISNEAQFQSLLKQYDELQHNFKEQGGYQYEADIRSILHGFRFYEADYEKPIQSLSGGQKTRLSLAKLLLSKQDILILDEPTNHLDIDTLTWLENYLQNYQGALVIVSHDRYFLDKVVNQVYEISRTKIDRFVGNYSQFLVQKQAKLEKEWKEFDMQQKKIAKLEDFVARNIVRASTTKRAQSRRKQLEKLDRIDRPEGSEKSAHFGFHFSKPTGKDVLSTYDLAIGYQKEQPIAQHIQFEVKRPDSVAIVGPNGIGKTTLLKTLIEKLPPLYGDFEFGSGVQIGYYDQEQTNLSSNKTVLQELWDDFPDMTEQAVRTCLGNFLFSEEDCSKLVYSLSGGEKARLALSKLTLLGANVLILDEPTNHLDIDSKEVLEAALIQFEGTILFVSHDRYFINRIASKVLEMAPDGATTYLGDYDYYLQKLAEAEEIARLDAEEAAKQNPSAPLPTSSSPAKNSYQQDKEQQKQRRKLERRLTEIEKELEKTEAQISELESLLTEPTVYQDHEKAYEVNTQLEQQKQAAEKWMEEWEEVSENLE</sequence>
<feature type="domain" description="ABC transporter" evidence="5">
    <location>
        <begin position="4"/>
        <end position="263"/>
    </location>
</feature>
<dbReference type="GO" id="GO:0016887">
    <property type="term" value="F:ATP hydrolysis activity"/>
    <property type="evidence" value="ECO:0007669"/>
    <property type="project" value="InterPro"/>
</dbReference>
<dbReference type="Proteomes" id="UP000254879">
    <property type="component" value="Unassembled WGS sequence"/>
</dbReference>
<feature type="region of interest" description="Disordered" evidence="4">
    <location>
        <begin position="549"/>
        <end position="583"/>
    </location>
</feature>
<dbReference type="Pfam" id="PF16326">
    <property type="entry name" value="ABC_tran_CTD"/>
    <property type="match status" value="1"/>
</dbReference>
<protein>
    <submittedName>
        <fullName evidence="6">Uncharacterized ABC transporter ATP-binding protein YheS</fullName>
    </submittedName>
</protein>
<dbReference type="NCBIfam" id="NF000355">
    <property type="entry name" value="ribo_prot_ABC_F"/>
    <property type="match status" value="1"/>
</dbReference>
<dbReference type="EMBL" id="UGPG01000001">
    <property type="protein sequence ID" value="STY45476.1"/>
    <property type="molecule type" value="Genomic_DNA"/>
</dbReference>
<keyword evidence="3 6" id="KW-0067">ATP-binding</keyword>
<dbReference type="InterPro" id="IPR051309">
    <property type="entry name" value="ABCF_ATPase"/>
</dbReference>
<dbReference type="InterPro" id="IPR037118">
    <property type="entry name" value="Val-tRNA_synth_C_sf"/>
</dbReference>